<dbReference type="OrthoDB" id="5860156at2759"/>
<proteinExistence type="predicted"/>
<name>A0A2A6C2Z5_PRIPA</name>
<organism evidence="1 2">
    <name type="scientific">Pristionchus pacificus</name>
    <name type="common">Parasitic nematode worm</name>
    <dbReference type="NCBI Taxonomy" id="54126"/>
    <lineage>
        <taxon>Eukaryota</taxon>
        <taxon>Metazoa</taxon>
        <taxon>Ecdysozoa</taxon>
        <taxon>Nematoda</taxon>
        <taxon>Chromadorea</taxon>
        <taxon>Rhabditida</taxon>
        <taxon>Rhabditina</taxon>
        <taxon>Diplogasteromorpha</taxon>
        <taxon>Diplogasteroidea</taxon>
        <taxon>Neodiplogasteridae</taxon>
        <taxon>Pristionchus</taxon>
    </lineage>
</organism>
<reference evidence="1" key="2">
    <citation type="submission" date="2022-06" db="UniProtKB">
        <authorList>
            <consortium name="EnsemblMetazoa"/>
        </authorList>
    </citation>
    <scope>IDENTIFICATION</scope>
    <source>
        <strain evidence="1">PS312</strain>
    </source>
</reference>
<dbReference type="PANTHER" id="PTHR22943:SF248">
    <property type="entry name" value="SEVEN TM RECEPTOR"/>
    <property type="match status" value="1"/>
</dbReference>
<dbReference type="PANTHER" id="PTHR22943">
    <property type="entry name" value="7-TRANSMEMBRANE DOMAIN RECEPTOR C.ELEGANS"/>
    <property type="match status" value="1"/>
</dbReference>
<dbReference type="Proteomes" id="UP000005239">
    <property type="component" value="Unassembled WGS sequence"/>
</dbReference>
<reference evidence="2" key="1">
    <citation type="journal article" date="2008" name="Nat. Genet.">
        <title>The Pristionchus pacificus genome provides a unique perspective on nematode lifestyle and parasitism.</title>
        <authorList>
            <person name="Dieterich C."/>
            <person name="Clifton S.W."/>
            <person name="Schuster L.N."/>
            <person name="Chinwalla A."/>
            <person name="Delehaunty K."/>
            <person name="Dinkelacker I."/>
            <person name="Fulton L."/>
            <person name="Fulton R."/>
            <person name="Godfrey J."/>
            <person name="Minx P."/>
            <person name="Mitreva M."/>
            <person name="Roeseler W."/>
            <person name="Tian H."/>
            <person name="Witte H."/>
            <person name="Yang S.P."/>
            <person name="Wilson R.K."/>
            <person name="Sommer R.J."/>
        </authorList>
    </citation>
    <scope>NUCLEOTIDE SEQUENCE [LARGE SCALE GENOMIC DNA]</scope>
    <source>
        <strain evidence="2">PS312</strain>
    </source>
</reference>
<dbReference type="SUPFAM" id="SSF81321">
    <property type="entry name" value="Family A G protein-coupled receptor-like"/>
    <property type="match status" value="1"/>
</dbReference>
<protein>
    <submittedName>
        <fullName evidence="1">G protein-coupled receptor</fullName>
    </submittedName>
</protein>
<gene>
    <name evidence="1" type="primary">WBGene00278996</name>
</gene>
<accession>A0A2A6C2Z5</accession>
<keyword evidence="2" id="KW-1185">Reference proteome</keyword>
<sequence length="192" mass="21837">MREDTLSEYGVDTMDVVMIMGDYYLVRDGYSLISGNHELNQADGSFHLRAISGVALSCVILAFCFGFMMYAILDIIKHLKISNIISKKTIRLQRQLFVTLCLQTIIPLIFLYCPCGVMIYSKVNSQWMARATPLLISFFLPLDSLAVLLSMTEYRRKVFKLVQCSCFSSLYHTVSLASRERHSSTVHRSVIP</sequence>
<dbReference type="EnsemblMetazoa" id="PPA40627.1">
    <property type="protein sequence ID" value="PPA40627.1"/>
    <property type="gene ID" value="WBGene00278996"/>
</dbReference>
<dbReference type="InterPro" id="IPR019428">
    <property type="entry name" value="7TM_GPCR_serpentine_rcpt_Str"/>
</dbReference>
<dbReference type="AlphaFoldDB" id="A0A2A6C2Z5"/>
<evidence type="ECO:0000313" key="1">
    <source>
        <dbReference type="EnsemblMetazoa" id="PPA40627.1"/>
    </source>
</evidence>
<evidence type="ECO:0000313" key="2">
    <source>
        <dbReference type="Proteomes" id="UP000005239"/>
    </source>
</evidence>
<dbReference type="Pfam" id="PF10326">
    <property type="entry name" value="7TM_GPCR_Str"/>
    <property type="match status" value="1"/>
</dbReference>
<accession>A0A8R1UWK7</accession>